<feature type="transmembrane region" description="Helical" evidence="8">
    <location>
        <begin position="194"/>
        <end position="215"/>
    </location>
</feature>
<evidence type="ECO:0000313" key="9">
    <source>
        <dbReference type="EMBL" id="MFC2966793.1"/>
    </source>
</evidence>
<dbReference type="PANTHER" id="PTHR33908:SF11">
    <property type="entry name" value="MEMBRANE PROTEIN"/>
    <property type="match status" value="1"/>
</dbReference>
<name>A0ABV7ACE6_9RHOB</name>
<feature type="transmembrane region" description="Helical" evidence="8">
    <location>
        <begin position="448"/>
        <end position="466"/>
    </location>
</feature>
<feature type="transmembrane region" description="Helical" evidence="8">
    <location>
        <begin position="510"/>
        <end position="529"/>
    </location>
</feature>
<proteinExistence type="predicted"/>
<keyword evidence="5 8" id="KW-0812">Transmembrane</keyword>
<comment type="caution">
    <text evidence="9">The sequence shown here is derived from an EMBL/GenBank/DDBJ whole genome shotgun (WGS) entry which is preliminary data.</text>
</comment>
<evidence type="ECO:0000256" key="5">
    <source>
        <dbReference type="ARBA" id="ARBA00022692"/>
    </source>
</evidence>
<evidence type="ECO:0000313" key="10">
    <source>
        <dbReference type="Proteomes" id="UP001595443"/>
    </source>
</evidence>
<evidence type="ECO:0000256" key="4">
    <source>
        <dbReference type="ARBA" id="ARBA00022679"/>
    </source>
</evidence>
<feature type="transmembrane region" description="Helical" evidence="8">
    <location>
        <begin position="222"/>
        <end position="242"/>
    </location>
</feature>
<keyword evidence="4" id="KW-0808">Transferase</keyword>
<comment type="subcellular location">
    <subcellularLocation>
        <location evidence="1">Cell membrane</location>
        <topology evidence="1">Multi-pass membrane protein</topology>
    </subcellularLocation>
</comment>
<evidence type="ECO:0000256" key="3">
    <source>
        <dbReference type="ARBA" id="ARBA00022676"/>
    </source>
</evidence>
<keyword evidence="6 8" id="KW-1133">Transmembrane helix</keyword>
<evidence type="ECO:0000256" key="8">
    <source>
        <dbReference type="SAM" id="Phobius"/>
    </source>
</evidence>
<keyword evidence="10" id="KW-1185">Reference proteome</keyword>
<evidence type="ECO:0000256" key="2">
    <source>
        <dbReference type="ARBA" id="ARBA00022475"/>
    </source>
</evidence>
<feature type="transmembrane region" description="Helical" evidence="8">
    <location>
        <begin position="478"/>
        <end position="504"/>
    </location>
</feature>
<evidence type="ECO:0000256" key="7">
    <source>
        <dbReference type="ARBA" id="ARBA00023136"/>
    </source>
</evidence>
<feature type="transmembrane region" description="Helical" evidence="8">
    <location>
        <begin position="417"/>
        <end position="436"/>
    </location>
</feature>
<dbReference type="PANTHER" id="PTHR33908">
    <property type="entry name" value="MANNOSYLTRANSFERASE YKCB-RELATED"/>
    <property type="match status" value="1"/>
</dbReference>
<reference evidence="10" key="1">
    <citation type="journal article" date="2019" name="Int. J. Syst. Evol. Microbiol.">
        <title>The Global Catalogue of Microorganisms (GCM) 10K type strain sequencing project: providing services to taxonomists for standard genome sequencing and annotation.</title>
        <authorList>
            <consortium name="The Broad Institute Genomics Platform"/>
            <consortium name="The Broad Institute Genome Sequencing Center for Infectious Disease"/>
            <person name="Wu L."/>
            <person name="Ma J."/>
        </authorList>
    </citation>
    <scope>NUCLEOTIDE SEQUENCE [LARGE SCALE GENOMIC DNA]</scope>
    <source>
        <strain evidence="10">KCTC 62192</strain>
    </source>
</reference>
<dbReference type="InterPro" id="IPR050297">
    <property type="entry name" value="LipidA_mod_glycosyltrf_83"/>
</dbReference>
<keyword evidence="7 8" id="KW-0472">Membrane</keyword>
<organism evidence="9 10">
    <name type="scientific">Acidimangrovimonas pyrenivorans</name>
    <dbReference type="NCBI Taxonomy" id="2030798"/>
    <lineage>
        <taxon>Bacteria</taxon>
        <taxon>Pseudomonadati</taxon>
        <taxon>Pseudomonadota</taxon>
        <taxon>Alphaproteobacteria</taxon>
        <taxon>Rhodobacterales</taxon>
        <taxon>Paracoccaceae</taxon>
        <taxon>Acidimangrovimonas</taxon>
    </lineage>
</organism>
<feature type="transmembrane region" description="Helical" evidence="8">
    <location>
        <begin position="262"/>
        <end position="282"/>
    </location>
</feature>
<evidence type="ECO:0008006" key="11">
    <source>
        <dbReference type="Google" id="ProtNLM"/>
    </source>
</evidence>
<feature type="transmembrane region" description="Helical" evidence="8">
    <location>
        <begin position="385"/>
        <end position="405"/>
    </location>
</feature>
<feature type="transmembrane region" description="Helical" evidence="8">
    <location>
        <begin position="294"/>
        <end position="313"/>
    </location>
</feature>
<sequence>MTAFAERHGTALLLVLSTCILAAVPLVSGGLFNIDEVIYLLGAKTLAASGHLGIANGYPSYGSEALKLWLLSAGADGLVPQYPVGTALAGAPLYAAFGSHGLIVLNAAAMAGTLFVTRGLARTLYGDEGSALLAPLLLVFGSFALEYAFGIWPHGVSTFCVAAALLLALRSLDAEGRAGIARAMGSGLLVGLGFLFRLDTVLVLPLIAACVVLLARRPVATLAAGVAGMLPGLAVAAWANMVKFGTPNPLSYGQPQGGGTSSSSYVGLGVALAMAGLLLVALRLFRRSLLRRRVALAVLAAVALVLVLALLLAPGVRQALERLAQGFYVLVLDIRPIHDSRPGVVHAADGTVGFWGLYKKALGQSLPWLGLLPALFARRWGLDAWRGHAILLGGALLWMLPFLPTEWHGGLGSNMRYFLPILPLLAVLVARIWTGVLEPGGLAARERWLWPLIGAALVVAWSRVLPSGLGGAEQILPGYALAGMAFLAALTCLPRSLGLATLALGLARRGALVTVGMALALGPLLDLGAAQSRRIAIAREATQMLNLPAPALVIAPPEIMAPLIGRPGYLAAVPDRLSDEVDAGLVNRALDDGYKVFVANWLVPGLLASDRSVRVAAAGAGAGGTSRPVTEIVRAGGD</sequence>
<evidence type="ECO:0000256" key="1">
    <source>
        <dbReference type="ARBA" id="ARBA00004651"/>
    </source>
</evidence>
<keyword evidence="2" id="KW-1003">Cell membrane</keyword>
<evidence type="ECO:0000256" key="6">
    <source>
        <dbReference type="ARBA" id="ARBA00022989"/>
    </source>
</evidence>
<dbReference type="Proteomes" id="UP001595443">
    <property type="component" value="Unassembled WGS sequence"/>
</dbReference>
<feature type="transmembrane region" description="Helical" evidence="8">
    <location>
        <begin position="93"/>
        <end position="117"/>
    </location>
</feature>
<gene>
    <name evidence="9" type="ORF">ACFOES_01680</name>
</gene>
<dbReference type="EMBL" id="JBHRSK010000002">
    <property type="protein sequence ID" value="MFC2966793.1"/>
    <property type="molecule type" value="Genomic_DNA"/>
</dbReference>
<keyword evidence="3" id="KW-0328">Glycosyltransferase</keyword>
<protein>
    <recommendedName>
        <fullName evidence="11">Glycosyltransferase RgtA/B/C/D-like domain-containing protein</fullName>
    </recommendedName>
</protein>
<feature type="transmembrane region" description="Helical" evidence="8">
    <location>
        <begin position="129"/>
        <end position="149"/>
    </location>
</feature>
<dbReference type="RefSeq" id="WP_377831418.1">
    <property type="nucleotide sequence ID" value="NZ_JBHRSK010000002.1"/>
</dbReference>
<accession>A0ABV7ACE6</accession>